<sequence length="219" mass="24719">MVKHKHSQLAALLMKELSALPLNGARVLEVNCERGWFAGQLQGCSSFLGIDPSAEMVAEAQAHFPHAKFFASEFLPWEAPEQSFDLILYVDKIAHTPDQEAVLEKMGRLVRPGGHLVLTTENPFVYSRICWIRPPAAGEFRRWLTNKELHAMLGRSGWRVERSYTVLPAGELGVLKIINARRLNDPLQRILPGRWITRVKEWAGLGQFRVVVAQRSTSV</sequence>
<dbReference type="SUPFAM" id="SSF53335">
    <property type="entry name" value="S-adenosyl-L-methionine-dependent methyltransferases"/>
    <property type="match status" value="1"/>
</dbReference>
<evidence type="ECO:0000313" key="1">
    <source>
        <dbReference type="EMBL" id="MEY6432070.1"/>
    </source>
</evidence>
<dbReference type="PANTHER" id="PTHR43861">
    <property type="entry name" value="TRANS-ACONITATE 2-METHYLTRANSFERASE-RELATED"/>
    <property type="match status" value="1"/>
</dbReference>
<dbReference type="Gene3D" id="3.40.50.150">
    <property type="entry name" value="Vaccinia Virus protein VP39"/>
    <property type="match status" value="1"/>
</dbReference>
<dbReference type="CDD" id="cd02440">
    <property type="entry name" value="AdoMet_MTases"/>
    <property type="match status" value="1"/>
</dbReference>
<dbReference type="GO" id="GO:0008168">
    <property type="term" value="F:methyltransferase activity"/>
    <property type="evidence" value="ECO:0007669"/>
    <property type="project" value="UniProtKB-KW"/>
</dbReference>
<dbReference type="EMBL" id="JBDKXB010000005">
    <property type="protein sequence ID" value="MEY6432070.1"/>
    <property type="molecule type" value="Genomic_DNA"/>
</dbReference>
<name>A0ABV4BHZ8_9GAMM</name>
<keyword evidence="2" id="KW-1185">Reference proteome</keyword>
<dbReference type="GO" id="GO:0032259">
    <property type="term" value="P:methylation"/>
    <property type="evidence" value="ECO:0007669"/>
    <property type="project" value="UniProtKB-KW"/>
</dbReference>
<dbReference type="EC" id="2.1.1.-" evidence="1"/>
<comment type="caution">
    <text evidence="1">The sequence shown here is derived from an EMBL/GenBank/DDBJ whole genome shotgun (WGS) entry which is preliminary data.</text>
</comment>
<dbReference type="Pfam" id="PF13489">
    <property type="entry name" value="Methyltransf_23"/>
    <property type="match status" value="1"/>
</dbReference>
<dbReference type="Proteomes" id="UP001564408">
    <property type="component" value="Unassembled WGS sequence"/>
</dbReference>
<dbReference type="InterPro" id="IPR029063">
    <property type="entry name" value="SAM-dependent_MTases_sf"/>
</dbReference>
<keyword evidence="1" id="KW-0808">Transferase</keyword>
<dbReference type="RefSeq" id="WP_369666441.1">
    <property type="nucleotide sequence ID" value="NZ_JBDKXB010000005.1"/>
</dbReference>
<reference evidence="1 2" key="1">
    <citation type="submission" date="2024-05" db="EMBL/GenBank/DDBJ databases">
        <title>Genome Sequence and Characterization of the New Strain Purple Sulfur Bacterium of Genus Thioalkalicoccus.</title>
        <authorList>
            <person name="Bryantseva I.A."/>
            <person name="Kyndt J.A."/>
            <person name="Imhoff J.F."/>
        </authorList>
    </citation>
    <scope>NUCLEOTIDE SEQUENCE [LARGE SCALE GENOMIC DNA]</scope>
    <source>
        <strain evidence="1 2">Um2</strain>
    </source>
</reference>
<protein>
    <submittedName>
        <fullName evidence="1">Class I SAM-dependent methyltransferase</fullName>
        <ecNumber evidence="1">2.1.1.-</ecNumber>
    </submittedName>
</protein>
<proteinExistence type="predicted"/>
<organism evidence="1 2">
    <name type="scientific">Thioalkalicoccus limnaeus</name>
    <dbReference type="NCBI Taxonomy" id="120681"/>
    <lineage>
        <taxon>Bacteria</taxon>
        <taxon>Pseudomonadati</taxon>
        <taxon>Pseudomonadota</taxon>
        <taxon>Gammaproteobacteria</taxon>
        <taxon>Chromatiales</taxon>
        <taxon>Chromatiaceae</taxon>
        <taxon>Thioalkalicoccus</taxon>
    </lineage>
</organism>
<accession>A0ABV4BHZ8</accession>
<gene>
    <name evidence="1" type="ORF">ABC977_06555</name>
</gene>
<keyword evidence="1" id="KW-0489">Methyltransferase</keyword>
<evidence type="ECO:0000313" key="2">
    <source>
        <dbReference type="Proteomes" id="UP001564408"/>
    </source>
</evidence>